<gene>
    <name evidence="8" type="ORF">FJTKL_10474</name>
</gene>
<dbReference type="InterPro" id="IPR027370">
    <property type="entry name" value="Znf-RING_euk"/>
</dbReference>
<feature type="domain" description="RING-type" evidence="6">
    <location>
        <begin position="186"/>
        <end position="227"/>
    </location>
</feature>
<dbReference type="Pfam" id="PF13445">
    <property type="entry name" value="zf-RING_UBOX"/>
    <property type="match status" value="1"/>
</dbReference>
<evidence type="ECO:0000259" key="6">
    <source>
        <dbReference type="PROSITE" id="PS50089"/>
    </source>
</evidence>
<dbReference type="Proteomes" id="UP001600888">
    <property type="component" value="Unassembled WGS sequence"/>
</dbReference>
<evidence type="ECO:0000256" key="4">
    <source>
        <dbReference type="PROSITE-ProRule" id="PRU00175"/>
    </source>
</evidence>
<evidence type="ECO:0000256" key="5">
    <source>
        <dbReference type="SAM" id="MobiDB-lite"/>
    </source>
</evidence>
<dbReference type="EMBL" id="JBAWTH010000048">
    <property type="protein sequence ID" value="KAL2282624.1"/>
    <property type="molecule type" value="Genomic_DNA"/>
</dbReference>
<reference evidence="8 9" key="1">
    <citation type="submission" date="2024-03" db="EMBL/GenBank/DDBJ databases">
        <title>A high-quality draft genome sequence of Diaporthe vaccinii, a causative agent of upright dieback and viscid rot disease in cranberry plants.</title>
        <authorList>
            <person name="Sarrasin M."/>
            <person name="Lang B.F."/>
            <person name="Burger G."/>
        </authorList>
    </citation>
    <scope>NUCLEOTIDE SEQUENCE [LARGE SCALE GENOMIC DNA]</scope>
    <source>
        <strain evidence="8 9">IS7</strain>
    </source>
</reference>
<evidence type="ECO:0000256" key="2">
    <source>
        <dbReference type="ARBA" id="ARBA00022771"/>
    </source>
</evidence>
<keyword evidence="9" id="KW-1185">Reference proteome</keyword>
<evidence type="ECO:0000259" key="7">
    <source>
        <dbReference type="PROSITE" id="PS51787"/>
    </source>
</evidence>
<dbReference type="Pfam" id="PF13923">
    <property type="entry name" value="zf-C3HC4_2"/>
    <property type="match status" value="1"/>
</dbReference>
<dbReference type="Pfam" id="PF02190">
    <property type="entry name" value="LON_substr_bdg"/>
    <property type="match status" value="1"/>
</dbReference>
<dbReference type="Gene3D" id="3.30.40.10">
    <property type="entry name" value="Zinc/RING finger domain, C3HC4 (zinc finger)"/>
    <property type="match status" value="2"/>
</dbReference>
<dbReference type="Gene3D" id="1.20.58.1480">
    <property type="match status" value="1"/>
</dbReference>
<sequence length="509" mass="57660">MTTPGQSEALTALQQASLDAPLPTQDEDDDEQSSLASEAELKGLWATARVFQCPKCKRLLDDPIELPCGNCICRSCLPPLETRPGIDDTLWPGTAQRRHEFICPCCPDGHTMEGCWSDRLTADVLYTTKLVLSGSTRSTQLVEAFEMLSLGRITDTDETQTPIAEDDDVVLDIRKLDQLLRSQMDCGICYQLLYEPWTTPCGHTFCRHCIKRALEQPQIGPHCPACRGDIVLPYLDSRLYPPNGFLLRLTTHFWSDELEQRKPIVRGESPYPVIDNTGLDVPLFVCAVSFPGMPTFLHVFEQRYRAMIVRTWASGRGGKQFGMLFDRNATIGTHLRIEAATFLSDGRSLLETKGVSRFRVKRQAIHSDGYTIAEVEDFSDVSLYEEETREAADYRLKPQARDPEPEAPSNDDVNWMKTKALMRFAGRSITQMAATNPRWLNSRILAVFGECPSDPAVFPWWFACIFPIAEEQKLALLDTTTVRERMKICCRWIINWSEPQPLERFCCVM</sequence>
<dbReference type="PANTHER" id="PTHR23327:SF42">
    <property type="entry name" value="LON PEPTIDASE N-TERMINAL DOMAIN AND RING FINGER PROTEIN C14F5.10C"/>
    <property type="match status" value="1"/>
</dbReference>
<evidence type="ECO:0008006" key="10">
    <source>
        <dbReference type="Google" id="ProtNLM"/>
    </source>
</evidence>
<dbReference type="InterPro" id="IPR015947">
    <property type="entry name" value="PUA-like_sf"/>
</dbReference>
<feature type="domain" description="Lon N-terminal" evidence="7">
    <location>
        <begin position="271"/>
        <end position="497"/>
    </location>
</feature>
<keyword evidence="2 4" id="KW-0863">Zinc-finger</keyword>
<dbReference type="PANTHER" id="PTHR23327">
    <property type="entry name" value="RING FINGER PROTEIN 127"/>
    <property type="match status" value="1"/>
</dbReference>
<protein>
    <recommendedName>
        <fullName evidence="10">ATP-dependent protease La domain-containing protein</fullName>
    </recommendedName>
</protein>
<evidence type="ECO:0000313" key="8">
    <source>
        <dbReference type="EMBL" id="KAL2282621.1"/>
    </source>
</evidence>
<accession>A0ABR4EJK1</accession>
<dbReference type="SMART" id="SM00184">
    <property type="entry name" value="RING"/>
    <property type="match status" value="2"/>
</dbReference>
<feature type="compositionally biased region" description="Polar residues" evidence="5">
    <location>
        <begin position="1"/>
        <end position="17"/>
    </location>
</feature>
<dbReference type="InterPro" id="IPR017907">
    <property type="entry name" value="Znf_RING_CS"/>
</dbReference>
<dbReference type="SUPFAM" id="SSF88697">
    <property type="entry name" value="PUA domain-like"/>
    <property type="match status" value="1"/>
</dbReference>
<keyword evidence="1" id="KW-0479">Metal-binding</keyword>
<dbReference type="PROSITE" id="PS00518">
    <property type="entry name" value="ZF_RING_1"/>
    <property type="match status" value="1"/>
</dbReference>
<feature type="region of interest" description="Disordered" evidence="5">
    <location>
        <begin position="1"/>
        <end position="36"/>
    </location>
</feature>
<dbReference type="PROSITE" id="PS50089">
    <property type="entry name" value="ZF_RING_2"/>
    <property type="match status" value="1"/>
</dbReference>
<evidence type="ECO:0000256" key="1">
    <source>
        <dbReference type="ARBA" id="ARBA00022723"/>
    </source>
</evidence>
<dbReference type="EMBL" id="JBAWTH010000048">
    <property type="protein sequence ID" value="KAL2282621.1"/>
    <property type="molecule type" value="Genomic_DNA"/>
</dbReference>
<dbReference type="InterPro" id="IPR013083">
    <property type="entry name" value="Znf_RING/FYVE/PHD"/>
</dbReference>
<name>A0ABR4EJK1_9PEZI</name>
<dbReference type="InterPro" id="IPR001841">
    <property type="entry name" value="Znf_RING"/>
</dbReference>
<dbReference type="InterPro" id="IPR046336">
    <property type="entry name" value="Lon_prtase_N_sf"/>
</dbReference>
<organism evidence="8 9">
    <name type="scientific">Diaporthe vaccinii</name>
    <dbReference type="NCBI Taxonomy" id="105482"/>
    <lineage>
        <taxon>Eukaryota</taxon>
        <taxon>Fungi</taxon>
        <taxon>Dikarya</taxon>
        <taxon>Ascomycota</taxon>
        <taxon>Pezizomycotina</taxon>
        <taxon>Sordariomycetes</taxon>
        <taxon>Sordariomycetidae</taxon>
        <taxon>Diaporthales</taxon>
        <taxon>Diaporthaceae</taxon>
        <taxon>Diaporthe</taxon>
        <taxon>Diaporthe eres species complex</taxon>
    </lineage>
</organism>
<dbReference type="Gene3D" id="2.30.130.40">
    <property type="entry name" value="LON domain-like"/>
    <property type="match status" value="1"/>
</dbReference>
<keyword evidence="3" id="KW-0862">Zinc</keyword>
<dbReference type="SUPFAM" id="SSF57850">
    <property type="entry name" value="RING/U-box"/>
    <property type="match status" value="1"/>
</dbReference>
<evidence type="ECO:0000256" key="3">
    <source>
        <dbReference type="ARBA" id="ARBA00022833"/>
    </source>
</evidence>
<dbReference type="InterPro" id="IPR003111">
    <property type="entry name" value="Lon_prtase_N"/>
</dbReference>
<evidence type="ECO:0000313" key="9">
    <source>
        <dbReference type="Proteomes" id="UP001600888"/>
    </source>
</evidence>
<dbReference type="PROSITE" id="PS51787">
    <property type="entry name" value="LON_N"/>
    <property type="match status" value="1"/>
</dbReference>
<dbReference type="SMART" id="SM00464">
    <property type="entry name" value="LON"/>
    <property type="match status" value="1"/>
</dbReference>
<proteinExistence type="predicted"/>
<comment type="caution">
    <text evidence="8">The sequence shown here is derived from an EMBL/GenBank/DDBJ whole genome shotgun (WGS) entry which is preliminary data.</text>
</comment>